<proteinExistence type="predicted"/>
<evidence type="ECO:0000313" key="4">
    <source>
        <dbReference type="EMBL" id="KAK5608094.1"/>
    </source>
</evidence>
<dbReference type="InterPro" id="IPR001937">
    <property type="entry name" value="GalP_UDPtransf1"/>
</dbReference>
<dbReference type="EMBL" id="JAHHUM010001858">
    <property type="protein sequence ID" value="KAK5608094.1"/>
    <property type="molecule type" value="Genomic_DNA"/>
</dbReference>
<protein>
    <recommendedName>
        <fullName evidence="6">Galactose-1-phosphate uridylyltransferase</fullName>
    </recommendedName>
</protein>
<dbReference type="PANTHER" id="PTHR11943:SF1">
    <property type="entry name" value="GALACTOSE-1-PHOSPHATE URIDYLYLTRANSFERASE"/>
    <property type="match status" value="1"/>
</dbReference>
<evidence type="ECO:0000259" key="3">
    <source>
        <dbReference type="Pfam" id="PF09004"/>
    </source>
</evidence>
<dbReference type="Proteomes" id="UP001311232">
    <property type="component" value="Unassembled WGS sequence"/>
</dbReference>
<dbReference type="Pfam" id="PF02744">
    <property type="entry name" value="GalP_UDP_tr_C"/>
    <property type="match status" value="1"/>
</dbReference>
<dbReference type="AlphaFoldDB" id="A0AAV9RGE2"/>
<dbReference type="InterPro" id="IPR015095">
    <property type="entry name" value="AlkB_hom8_N"/>
</dbReference>
<dbReference type="PANTHER" id="PTHR11943">
    <property type="entry name" value="GALACTOSE-1-PHOSPHATE URIDYLYLTRANSFERASE"/>
    <property type="match status" value="1"/>
</dbReference>
<reference evidence="4 5" key="1">
    <citation type="submission" date="2021-06" db="EMBL/GenBank/DDBJ databases">
        <authorList>
            <person name="Palmer J.M."/>
        </authorList>
    </citation>
    <scope>NUCLEOTIDE SEQUENCE [LARGE SCALE GENOMIC DNA]</scope>
    <source>
        <strain evidence="4 5">MEX-2019</strain>
        <tissue evidence="4">Muscle</tissue>
    </source>
</reference>
<dbReference type="Pfam" id="PF09004">
    <property type="entry name" value="ALKBH8_N"/>
    <property type="match status" value="1"/>
</dbReference>
<dbReference type="GO" id="GO:0016706">
    <property type="term" value="F:2-oxoglutarate-dependent dioxygenase activity"/>
    <property type="evidence" value="ECO:0007669"/>
    <property type="project" value="InterPro"/>
</dbReference>
<dbReference type="GO" id="GO:0008168">
    <property type="term" value="F:methyltransferase activity"/>
    <property type="evidence" value="ECO:0007669"/>
    <property type="project" value="InterPro"/>
</dbReference>
<accession>A0AAV9RGE2</accession>
<name>A0AAV9RGE2_9TELE</name>
<dbReference type="InterPro" id="IPR036265">
    <property type="entry name" value="HIT-like_sf"/>
</dbReference>
<dbReference type="InterPro" id="IPR005850">
    <property type="entry name" value="GalP_Utransf_C"/>
</dbReference>
<dbReference type="Gene3D" id="3.30.428.10">
    <property type="entry name" value="HIT-like"/>
    <property type="match status" value="1"/>
</dbReference>
<evidence type="ECO:0008006" key="6">
    <source>
        <dbReference type="Google" id="ProtNLM"/>
    </source>
</evidence>
<comment type="caution">
    <text evidence="4">The sequence shown here is derived from an EMBL/GenBank/DDBJ whole genome shotgun (WGS) entry which is preliminary data.</text>
</comment>
<keyword evidence="5" id="KW-1185">Reference proteome</keyword>
<evidence type="ECO:0000259" key="2">
    <source>
        <dbReference type="Pfam" id="PF02744"/>
    </source>
</evidence>
<feature type="domain" description="Alkylated DNA repair protein AlkB homologue 8 N-terminal" evidence="3">
    <location>
        <begin position="137"/>
        <end position="171"/>
    </location>
</feature>
<evidence type="ECO:0000313" key="5">
    <source>
        <dbReference type="Proteomes" id="UP001311232"/>
    </source>
</evidence>
<dbReference type="GO" id="GO:0008270">
    <property type="term" value="F:zinc ion binding"/>
    <property type="evidence" value="ECO:0007669"/>
    <property type="project" value="InterPro"/>
</dbReference>
<dbReference type="GO" id="GO:0033499">
    <property type="term" value="P:galactose catabolic process via UDP-galactose, Leloir pathway"/>
    <property type="evidence" value="ECO:0007669"/>
    <property type="project" value="TreeGrafter"/>
</dbReference>
<evidence type="ECO:0000256" key="1">
    <source>
        <dbReference type="SAM" id="MobiDB-lite"/>
    </source>
</evidence>
<feature type="region of interest" description="Disordered" evidence="1">
    <location>
        <begin position="194"/>
        <end position="219"/>
    </location>
</feature>
<dbReference type="SUPFAM" id="SSF54197">
    <property type="entry name" value="HIT-like"/>
    <property type="match status" value="1"/>
</dbReference>
<sequence length="275" mass="31388">MDVAHSLKFPIHSLYSQVQVLIPQRGNQLPDPGVGPLHSGIETDRPPQHQPKLVPVPPEPEHYMLLWCRFSVIQDMTILCLRAPTGPHLKEDNSHWQLHAHYYPPLLRSATVKKFMVGYEMLAQEQRDLTPEQDLTWTTNSTAILKKAQQRLYFLRILRKNNLRPELLLSFLPLLCGVSAELRHLQLHCSREEAAPTGHQHRPETNWLPSPRPGGDLLHPLPQESLQQHQGLLTPRSPSFSTAPLWEAFQGNKDKNRLKNFFPRAVVALNASCTL</sequence>
<organism evidence="4 5">
    <name type="scientific">Crenichthys baileyi</name>
    <name type="common">White River springfish</name>
    <dbReference type="NCBI Taxonomy" id="28760"/>
    <lineage>
        <taxon>Eukaryota</taxon>
        <taxon>Metazoa</taxon>
        <taxon>Chordata</taxon>
        <taxon>Craniata</taxon>
        <taxon>Vertebrata</taxon>
        <taxon>Euteleostomi</taxon>
        <taxon>Actinopterygii</taxon>
        <taxon>Neopterygii</taxon>
        <taxon>Teleostei</taxon>
        <taxon>Neoteleostei</taxon>
        <taxon>Acanthomorphata</taxon>
        <taxon>Ovalentaria</taxon>
        <taxon>Atherinomorphae</taxon>
        <taxon>Cyprinodontiformes</taxon>
        <taxon>Goodeidae</taxon>
        <taxon>Crenichthys</taxon>
    </lineage>
</organism>
<feature type="domain" description="Galactose-1-phosphate uridyl transferase C-terminal" evidence="2">
    <location>
        <begin position="89"/>
        <end position="135"/>
    </location>
</feature>
<dbReference type="GO" id="GO:0008108">
    <property type="term" value="F:UDP-glucose:hexose-1-phosphate uridylyltransferase activity"/>
    <property type="evidence" value="ECO:0007669"/>
    <property type="project" value="InterPro"/>
</dbReference>
<dbReference type="GO" id="GO:0005737">
    <property type="term" value="C:cytoplasm"/>
    <property type="evidence" value="ECO:0007669"/>
    <property type="project" value="TreeGrafter"/>
</dbReference>
<gene>
    <name evidence="4" type="ORF">CRENBAI_004768</name>
</gene>